<feature type="transmembrane region" description="Helical" evidence="10">
    <location>
        <begin position="231"/>
        <end position="259"/>
    </location>
</feature>
<evidence type="ECO:0000313" key="11">
    <source>
        <dbReference type="EMBL" id="MCK8779251.1"/>
    </source>
</evidence>
<proteinExistence type="inferred from homology"/>
<evidence type="ECO:0000256" key="8">
    <source>
        <dbReference type="ARBA" id="ARBA00023136"/>
    </source>
</evidence>
<dbReference type="CDD" id="cd06582">
    <property type="entry name" value="TM_PBP1_LivH_like"/>
    <property type="match status" value="1"/>
</dbReference>
<evidence type="ECO:0000256" key="7">
    <source>
        <dbReference type="ARBA" id="ARBA00022989"/>
    </source>
</evidence>
<feature type="transmembrane region" description="Helical" evidence="10">
    <location>
        <begin position="266"/>
        <end position="287"/>
    </location>
</feature>
<dbReference type="InterPro" id="IPR001851">
    <property type="entry name" value="ABC_transp_permease"/>
</dbReference>
<dbReference type="Pfam" id="PF02653">
    <property type="entry name" value="BPD_transp_2"/>
    <property type="match status" value="1"/>
</dbReference>
<comment type="subcellular location">
    <subcellularLocation>
        <location evidence="1">Cell membrane</location>
        <topology evidence="1">Multi-pass membrane protein</topology>
    </subcellularLocation>
</comment>
<feature type="transmembrane region" description="Helical" evidence="10">
    <location>
        <begin position="39"/>
        <end position="58"/>
    </location>
</feature>
<sequence>MLQALADGILTGSIIALGAIGLTLTMGILRFANFAHAELITWGAYMALGVLAITGVFAGPIGPFSFGLPLILATLVAAALTAALALVVDYLVFRPLRSHTNHMTVVFSSFGVSLLVRMVILLIFGGSAEYYSDELQIAVRLMPGLRVMPDHLFTLGLTLVIVIALHFFLQRTRLGLSMRALAENPDLVRINGIDTRTVVRWTWIIGAALAAVAGVLYGMTVQLRPEIGFQLLLPLFAAAILGGVGNVFGAVVGGLIVGLAESFSVLFIPAGYKMAVPFIILLGVLYVRPSGLFGGMRGGAK</sequence>
<keyword evidence="2" id="KW-0813">Transport</keyword>
<keyword evidence="12" id="KW-1185">Reference proteome</keyword>
<evidence type="ECO:0000256" key="2">
    <source>
        <dbReference type="ARBA" id="ARBA00022448"/>
    </source>
</evidence>
<evidence type="ECO:0000256" key="10">
    <source>
        <dbReference type="SAM" id="Phobius"/>
    </source>
</evidence>
<keyword evidence="5 10" id="KW-0812">Transmembrane</keyword>
<keyword evidence="3" id="KW-1003">Cell membrane</keyword>
<evidence type="ECO:0000256" key="5">
    <source>
        <dbReference type="ARBA" id="ARBA00022692"/>
    </source>
</evidence>
<evidence type="ECO:0000256" key="6">
    <source>
        <dbReference type="ARBA" id="ARBA00022970"/>
    </source>
</evidence>
<gene>
    <name evidence="11" type="ORF">M0654_04560</name>
</gene>
<comment type="caution">
    <text evidence="11">The sequence shown here is derived from an EMBL/GenBank/DDBJ whole genome shotgun (WGS) entry which is preliminary data.</text>
</comment>
<name>A0ABT0IN19_9HYPH</name>
<keyword evidence="4" id="KW-0997">Cell inner membrane</keyword>
<reference evidence="11 12" key="1">
    <citation type="submission" date="2022-04" db="EMBL/GenBank/DDBJ databases">
        <title>Rhizobium coralii sp. nov., isolated from coral Turbinaria peltata.</title>
        <authorList>
            <person name="Sun H."/>
        </authorList>
    </citation>
    <scope>NUCLEOTIDE SEQUENCE [LARGE SCALE GENOMIC DNA]</scope>
    <source>
        <strain evidence="11 12">NTR19</strain>
    </source>
</reference>
<evidence type="ECO:0000256" key="9">
    <source>
        <dbReference type="ARBA" id="ARBA00037998"/>
    </source>
</evidence>
<protein>
    <submittedName>
        <fullName evidence="11">Branched-chain amino acid ABC transporter permease</fullName>
    </submittedName>
</protein>
<feature type="transmembrane region" description="Helical" evidence="10">
    <location>
        <begin position="70"/>
        <end position="93"/>
    </location>
</feature>
<dbReference type="InterPro" id="IPR052157">
    <property type="entry name" value="BCAA_transport_permease"/>
</dbReference>
<organism evidence="11 12">
    <name type="scientific">Neorhizobium turbinariae</name>
    <dbReference type="NCBI Taxonomy" id="2937795"/>
    <lineage>
        <taxon>Bacteria</taxon>
        <taxon>Pseudomonadati</taxon>
        <taxon>Pseudomonadota</taxon>
        <taxon>Alphaproteobacteria</taxon>
        <taxon>Hyphomicrobiales</taxon>
        <taxon>Rhizobiaceae</taxon>
        <taxon>Rhizobium/Agrobacterium group</taxon>
        <taxon>Neorhizobium</taxon>
    </lineage>
</organism>
<evidence type="ECO:0000256" key="4">
    <source>
        <dbReference type="ARBA" id="ARBA00022519"/>
    </source>
</evidence>
<comment type="similarity">
    <text evidence="9">Belongs to the binding-protein-dependent transport system permease family. LivHM subfamily.</text>
</comment>
<keyword evidence="6" id="KW-0029">Amino-acid transport</keyword>
<evidence type="ECO:0000256" key="3">
    <source>
        <dbReference type="ARBA" id="ARBA00022475"/>
    </source>
</evidence>
<feature type="transmembrane region" description="Helical" evidence="10">
    <location>
        <begin position="151"/>
        <end position="169"/>
    </location>
</feature>
<dbReference type="RefSeq" id="WP_248682026.1">
    <property type="nucleotide sequence ID" value="NZ_JALPRY010000006.1"/>
</dbReference>
<evidence type="ECO:0000256" key="1">
    <source>
        <dbReference type="ARBA" id="ARBA00004651"/>
    </source>
</evidence>
<evidence type="ECO:0000313" key="12">
    <source>
        <dbReference type="Proteomes" id="UP001202827"/>
    </source>
</evidence>
<feature type="transmembrane region" description="Helical" evidence="10">
    <location>
        <begin position="105"/>
        <end position="131"/>
    </location>
</feature>
<accession>A0ABT0IN19</accession>
<feature type="transmembrane region" description="Helical" evidence="10">
    <location>
        <begin position="198"/>
        <end position="219"/>
    </location>
</feature>
<dbReference type="PANTHER" id="PTHR11795">
    <property type="entry name" value="BRANCHED-CHAIN AMINO ACID TRANSPORT SYSTEM PERMEASE PROTEIN LIVH"/>
    <property type="match status" value="1"/>
</dbReference>
<dbReference type="Proteomes" id="UP001202827">
    <property type="component" value="Unassembled WGS sequence"/>
</dbReference>
<feature type="transmembrane region" description="Helical" evidence="10">
    <location>
        <begin position="12"/>
        <end position="32"/>
    </location>
</feature>
<dbReference type="PANTHER" id="PTHR11795:SF371">
    <property type="entry name" value="HIGH-AFFINITY BRANCHED-CHAIN AMINO ACID TRANSPORT SYSTEM PERMEASE PROTEIN LIVH"/>
    <property type="match status" value="1"/>
</dbReference>
<keyword evidence="8 10" id="KW-0472">Membrane</keyword>
<keyword evidence="7 10" id="KW-1133">Transmembrane helix</keyword>
<dbReference type="EMBL" id="JALPRY010000006">
    <property type="protein sequence ID" value="MCK8779251.1"/>
    <property type="molecule type" value="Genomic_DNA"/>
</dbReference>